<feature type="transmembrane region" description="Helical" evidence="11">
    <location>
        <begin position="129"/>
        <end position="149"/>
    </location>
</feature>
<dbReference type="CDD" id="cd00038">
    <property type="entry name" value="CAP_ED"/>
    <property type="match status" value="1"/>
</dbReference>
<dbReference type="PANTHER" id="PTHR10110:SF86">
    <property type="entry name" value="SODIUM_HYDROGEN EXCHANGER 7"/>
    <property type="match status" value="1"/>
</dbReference>
<feature type="transmembrane region" description="Helical" evidence="11">
    <location>
        <begin position="6"/>
        <end position="24"/>
    </location>
</feature>
<dbReference type="SUPFAM" id="SSF51206">
    <property type="entry name" value="cAMP-binding domain-like"/>
    <property type="match status" value="1"/>
</dbReference>
<keyword evidence="7" id="KW-0406">Ion transport</keyword>
<dbReference type="InterPro" id="IPR014710">
    <property type="entry name" value="RmlC-like_jellyroll"/>
</dbReference>
<dbReference type="InterPro" id="IPR018422">
    <property type="entry name" value="Cation/H_exchanger_CPA1"/>
</dbReference>
<keyword evidence="5 11" id="KW-1133">Transmembrane helix</keyword>
<comment type="subcellular location">
    <subcellularLocation>
        <location evidence="1">Cell membrane</location>
        <topology evidence="1">Multi-pass membrane protein</topology>
    </subcellularLocation>
</comment>
<keyword evidence="9" id="KW-0739">Sodium transport</keyword>
<feature type="transmembrane region" description="Helical" evidence="11">
    <location>
        <begin position="244"/>
        <end position="271"/>
    </location>
</feature>
<dbReference type="Gene3D" id="6.10.140.1330">
    <property type="match status" value="1"/>
</dbReference>
<feature type="transmembrane region" description="Helical" evidence="11">
    <location>
        <begin position="361"/>
        <end position="380"/>
    </location>
</feature>
<dbReference type="Pfam" id="PF00999">
    <property type="entry name" value="Na_H_Exchanger"/>
    <property type="match status" value="1"/>
</dbReference>
<feature type="transmembrane region" description="Helical" evidence="11">
    <location>
        <begin position="31"/>
        <end position="52"/>
    </location>
</feature>
<evidence type="ECO:0000259" key="12">
    <source>
        <dbReference type="PROSITE" id="PS50042"/>
    </source>
</evidence>
<name>A0A2U2CEI8_9RHOB</name>
<reference evidence="13 14" key="1">
    <citation type="submission" date="2018-05" db="EMBL/GenBank/DDBJ databases">
        <title>Pararhodobacter marina sp. nov., isolated from deep-sea water of the Indian Ocean.</title>
        <authorList>
            <person name="Lai Q.Sr."/>
            <person name="Liu X."/>
            <person name="Shao Z."/>
        </authorList>
    </citation>
    <scope>NUCLEOTIDE SEQUENCE [LARGE SCALE GENOMIC DNA]</scope>
    <source>
        <strain evidence="13 14">CIC4N-9</strain>
    </source>
</reference>
<feature type="transmembrane region" description="Helical" evidence="11">
    <location>
        <begin position="291"/>
        <end position="308"/>
    </location>
</feature>
<keyword evidence="2" id="KW-0813">Transport</keyword>
<evidence type="ECO:0000256" key="3">
    <source>
        <dbReference type="ARBA" id="ARBA00022475"/>
    </source>
</evidence>
<keyword evidence="14" id="KW-1185">Reference proteome</keyword>
<keyword evidence="8 11" id="KW-0472">Membrane</keyword>
<protein>
    <submittedName>
        <fullName evidence="13">Sodium:proton antiporter</fullName>
    </submittedName>
</protein>
<accession>A0A2U2CEI8</accession>
<feature type="transmembrane region" description="Helical" evidence="11">
    <location>
        <begin position="170"/>
        <end position="191"/>
    </location>
</feature>
<dbReference type="InterPro" id="IPR018490">
    <property type="entry name" value="cNMP-bd_dom_sf"/>
</dbReference>
<dbReference type="GeneID" id="94364515"/>
<dbReference type="InterPro" id="IPR000595">
    <property type="entry name" value="cNMP-bd_dom"/>
</dbReference>
<evidence type="ECO:0000256" key="1">
    <source>
        <dbReference type="ARBA" id="ARBA00004651"/>
    </source>
</evidence>
<evidence type="ECO:0000313" key="14">
    <source>
        <dbReference type="Proteomes" id="UP000244940"/>
    </source>
</evidence>
<dbReference type="AlphaFoldDB" id="A0A2U2CEI8"/>
<feature type="region of interest" description="Disordered" evidence="10">
    <location>
        <begin position="836"/>
        <end position="866"/>
    </location>
</feature>
<gene>
    <name evidence="13" type="ORF">C4N9_06415</name>
</gene>
<evidence type="ECO:0000256" key="2">
    <source>
        <dbReference type="ARBA" id="ARBA00022448"/>
    </source>
</evidence>
<dbReference type="PROSITE" id="PS50042">
    <property type="entry name" value="CNMP_BINDING_3"/>
    <property type="match status" value="1"/>
</dbReference>
<dbReference type="PANTHER" id="PTHR10110">
    <property type="entry name" value="SODIUM/HYDROGEN EXCHANGER"/>
    <property type="match status" value="1"/>
</dbReference>
<feature type="transmembrane region" description="Helical" evidence="11">
    <location>
        <begin position="320"/>
        <end position="341"/>
    </location>
</feature>
<evidence type="ECO:0000256" key="9">
    <source>
        <dbReference type="ARBA" id="ARBA00023201"/>
    </source>
</evidence>
<dbReference type="GO" id="GO:0015386">
    <property type="term" value="F:potassium:proton antiporter activity"/>
    <property type="evidence" value="ECO:0007669"/>
    <property type="project" value="TreeGrafter"/>
</dbReference>
<dbReference type="Gene3D" id="2.60.120.10">
    <property type="entry name" value="Jelly Rolls"/>
    <property type="match status" value="1"/>
</dbReference>
<feature type="transmembrane region" description="Helical" evidence="11">
    <location>
        <begin position="392"/>
        <end position="416"/>
    </location>
</feature>
<feature type="compositionally biased region" description="Basic and acidic residues" evidence="10">
    <location>
        <begin position="849"/>
        <end position="866"/>
    </location>
</feature>
<evidence type="ECO:0000256" key="7">
    <source>
        <dbReference type="ARBA" id="ARBA00023065"/>
    </source>
</evidence>
<dbReference type="Pfam" id="PF00027">
    <property type="entry name" value="cNMP_binding"/>
    <property type="match status" value="1"/>
</dbReference>
<evidence type="ECO:0000256" key="6">
    <source>
        <dbReference type="ARBA" id="ARBA00023053"/>
    </source>
</evidence>
<dbReference type="EMBL" id="QEYD01000003">
    <property type="protein sequence ID" value="PWE30315.1"/>
    <property type="molecule type" value="Genomic_DNA"/>
</dbReference>
<keyword evidence="3" id="KW-1003">Cell membrane</keyword>
<dbReference type="OrthoDB" id="9809206at2"/>
<dbReference type="RefSeq" id="WP_109532459.1">
    <property type="nucleotide sequence ID" value="NZ_QEYD01000003.1"/>
</dbReference>
<evidence type="ECO:0000256" key="4">
    <source>
        <dbReference type="ARBA" id="ARBA00022692"/>
    </source>
</evidence>
<dbReference type="GO" id="GO:0015385">
    <property type="term" value="F:sodium:proton antiporter activity"/>
    <property type="evidence" value="ECO:0007669"/>
    <property type="project" value="InterPro"/>
</dbReference>
<dbReference type="GO" id="GO:0005886">
    <property type="term" value="C:plasma membrane"/>
    <property type="evidence" value="ECO:0007669"/>
    <property type="project" value="UniProtKB-SubCell"/>
</dbReference>
<feature type="transmembrane region" description="Helical" evidence="11">
    <location>
        <begin position="72"/>
        <end position="91"/>
    </location>
</feature>
<dbReference type="GO" id="GO:0098719">
    <property type="term" value="P:sodium ion import across plasma membrane"/>
    <property type="evidence" value="ECO:0007669"/>
    <property type="project" value="TreeGrafter"/>
</dbReference>
<dbReference type="InterPro" id="IPR006153">
    <property type="entry name" value="Cation/H_exchanger_TM"/>
</dbReference>
<organism evidence="13 14">
    <name type="scientific">Pararhodobacter marinus</name>
    <dbReference type="NCBI Taxonomy" id="2184063"/>
    <lineage>
        <taxon>Bacteria</taxon>
        <taxon>Pseudomonadati</taxon>
        <taxon>Pseudomonadota</taxon>
        <taxon>Alphaproteobacteria</taxon>
        <taxon>Rhodobacterales</taxon>
        <taxon>Paracoccaceae</taxon>
        <taxon>Pararhodobacter</taxon>
    </lineage>
</organism>
<feature type="domain" description="Cyclic nucleotide-binding" evidence="12">
    <location>
        <begin position="708"/>
        <end position="822"/>
    </location>
</feature>
<evidence type="ECO:0000256" key="11">
    <source>
        <dbReference type="SAM" id="Phobius"/>
    </source>
</evidence>
<evidence type="ECO:0000313" key="13">
    <source>
        <dbReference type="EMBL" id="PWE30315.1"/>
    </source>
</evidence>
<feature type="transmembrane region" description="Helical" evidence="11">
    <location>
        <begin position="203"/>
        <end position="223"/>
    </location>
</feature>
<comment type="caution">
    <text evidence="13">The sequence shown here is derived from an EMBL/GenBank/DDBJ whole genome shotgun (WGS) entry which is preliminary data.</text>
</comment>
<feature type="transmembrane region" description="Helical" evidence="11">
    <location>
        <begin position="103"/>
        <end position="123"/>
    </location>
</feature>
<keyword evidence="4 11" id="KW-0812">Transmembrane</keyword>
<dbReference type="Proteomes" id="UP000244940">
    <property type="component" value="Unassembled WGS sequence"/>
</dbReference>
<evidence type="ECO:0000256" key="8">
    <source>
        <dbReference type="ARBA" id="ARBA00023136"/>
    </source>
</evidence>
<dbReference type="SMART" id="SM00100">
    <property type="entry name" value="cNMP"/>
    <property type="match status" value="1"/>
</dbReference>
<evidence type="ECO:0000256" key="5">
    <source>
        <dbReference type="ARBA" id="ARBA00022989"/>
    </source>
</evidence>
<keyword evidence="6" id="KW-0915">Sodium</keyword>
<sequence length="866" mass="94540">MDIVTIVAVTAALFVVIGLSEPLASRTRLPATVILALLGILIGAASTSLLVFRDSEMLTSAAELIHNLPIRSNFFLYVFLPTLIFQVSLTIDLRRMLDDWVPILMMAVVAVVLSTMAVGWALYPVAGLPLMACLMIGAIVSTTDPSAVVSIFRATPAPLRLARIVEGESLLNDAAAIALFSLFFAFVAFGIPNPQLSDVVVQFPWLVLGGSVTGWLAGRLALAAMARFDNHPMGQVSLSVALPYLTYVVAEVFLGTSGVIAVVAAGLSLNFNAPGTLSPANQAKLQDTWDLLGYWAGGLIFVLAAILIPRLVSDAQPWDIVLVVITVLASLAARALVLFALLPLLTRMQLSPKVETHQRTAILWGGLRGAVTLALALAVTESFRIPADIKRTVGIVATGFTLYTLIVQGTTLRWVIHRLGLDKLSTLDLALSAQVVAVALQSVRENVADTARDFGLARETVRDEAKRFAERVDLAVSHADEGAGIPDRDRITLGLVALAGRERDLILEAFRDGVLPARLATRMVSDADRLIERTRTGGRLAYLSTARRVHKSGREHRVASFLHNRLRISAPLARQTADRFEYLVAEAPILRELHDFIDTRIRRIHGKRVAELLHDLLERRMDEADRALDGLRLQFPGYAEELERRLIRQMVLSQEEREYAALVDDGLIGPELRHALDAGIARRRKQLAKRPPLDLAIQRKALVAAFPLFADMPADRRKMLMRQMRTVYAAPGTVLLRRDEAPRRVWFIASGAVEQVRAGQVLRLGPGEMFGHLAMLKRNLRRGQTTAIAHSTLLTLDEAHFVKLLNSDQTLRDAVINSARTRGVPLDEVAVVAGVSTPADPGTAPKKKGTAEIKAAPREPEVRSDA</sequence>
<dbReference type="GO" id="GO:0051453">
    <property type="term" value="P:regulation of intracellular pH"/>
    <property type="evidence" value="ECO:0007669"/>
    <property type="project" value="TreeGrafter"/>
</dbReference>
<proteinExistence type="predicted"/>
<evidence type="ECO:0000256" key="10">
    <source>
        <dbReference type="SAM" id="MobiDB-lite"/>
    </source>
</evidence>